<keyword evidence="1" id="KW-1133">Transmembrane helix</keyword>
<proteinExistence type="predicted"/>
<evidence type="ECO:0000313" key="2">
    <source>
        <dbReference type="EMBL" id="AEH63192.1"/>
    </source>
</evidence>
<name>A0A0H3FZV4_ZYMMA</name>
<evidence type="ECO:0000256" key="1">
    <source>
        <dbReference type="SAM" id="Phobius"/>
    </source>
</evidence>
<dbReference type="EMBL" id="CP002850">
    <property type="protein sequence ID" value="AEH63192.1"/>
    <property type="molecule type" value="Genomic_DNA"/>
</dbReference>
<accession>A0A0H3FZV4</accession>
<keyword evidence="1" id="KW-0812">Transmembrane</keyword>
<dbReference type="AlphaFoldDB" id="A0A0H3FZV4"/>
<feature type="transmembrane region" description="Helical" evidence="1">
    <location>
        <begin position="87"/>
        <end position="110"/>
    </location>
</feature>
<dbReference type="Proteomes" id="UP000001494">
    <property type="component" value="Chromosome"/>
</dbReference>
<reference evidence="2 3" key="1">
    <citation type="journal article" date="2011" name="J. Bacteriol.">
        <title>Genome sequence of the ethanol-producing Zymomonas mobilis subsp. mobilis lectotype strain ATCC 10988.</title>
        <authorList>
            <person name="Pappas K.M."/>
            <person name="Kouvelis V.N."/>
            <person name="Saunders E."/>
            <person name="Brettin T.S."/>
            <person name="Bruce D."/>
            <person name="Detter C."/>
            <person name="Balakireva M."/>
            <person name="Han C.S."/>
            <person name="Savvakis G."/>
            <person name="Kyrpides N.C."/>
            <person name="Typas M.A."/>
        </authorList>
    </citation>
    <scope>NUCLEOTIDE SEQUENCE [LARGE SCALE GENOMIC DNA]</scope>
    <source>
        <strain evidence="3">ATCC 10988 / DSM 424 / CCUG 17860 / LMG 404 / NCIMB 8938 / NRRL B-806 / ZM1</strain>
    </source>
</reference>
<sequence>MNRERQEAGMIILYRGRGILAFFTFIFVIAAEDWLMRKMGRSSRCDYASLFAWSVAFVNWVIGRYLNRNALEARRGLLSCLFYNAPHQFLGLPMELWSIPLFAFGFFCFLG</sequence>
<gene>
    <name evidence="2" type="ordered locus">Zmob_1372</name>
</gene>
<keyword evidence="1" id="KW-0472">Membrane</keyword>
<dbReference type="HOGENOM" id="CLU_2157442_0_0_5"/>
<feature type="transmembrane region" description="Helical" evidence="1">
    <location>
        <begin position="47"/>
        <end position="67"/>
    </location>
</feature>
<protein>
    <submittedName>
        <fullName evidence="2">Uncharacterized protein</fullName>
    </submittedName>
</protein>
<evidence type="ECO:0000313" key="3">
    <source>
        <dbReference type="Proteomes" id="UP000001494"/>
    </source>
</evidence>
<feature type="transmembrane region" description="Helical" evidence="1">
    <location>
        <begin position="12"/>
        <end position="35"/>
    </location>
</feature>
<organism evidence="2 3">
    <name type="scientific">Zymomonas mobilis subsp. mobilis (strain ATCC 10988 / DSM 424 / LMG 404 / NCIMB 8938 / NRRL B-806 / ZM1)</name>
    <dbReference type="NCBI Taxonomy" id="555217"/>
    <lineage>
        <taxon>Bacteria</taxon>
        <taxon>Pseudomonadati</taxon>
        <taxon>Pseudomonadota</taxon>
        <taxon>Alphaproteobacteria</taxon>
        <taxon>Sphingomonadales</taxon>
        <taxon>Zymomonadaceae</taxon>
        <taxon>Zymomonas</taxon>
    </lineage>
</organism>
<dbReference type="RefSeq" id="WP_014501023.1">
    <property type="nucleotide sequence ID" value="NC_017262.1"/>
</dbReference>
<dbReference type="OrthoDB" id="7189539at2"/>
<dbReference type="KEGG" id="zmm:Zmob_1372"/>